<proteinExistence type="predicted"/>
<keyword evidence="4" id="KW-1185">Reference proteome</keyword>
<reference evidence="3 4" key="1">
    <citation type="submission" date="2023-10" db="EMBL/GenBank/DDBJ databases">
        <title>The genome sequence of Streptomyces sp. HUAS YS2.</title>
        <authorList>
            <person name="Mo P."/>
        </authorList>
    </citation>
    <scope>NUCLEOTIDE SEQUENCE [LARGE SCALE GENOMIC DNA]</scope>
    <source>
        <strain evidence="3 4">HUAS YS2</strain>
    </source>
</reference>
<evidence type="ECO:0000256" key="1">
    <source>
        <dbReference type="SAM" id="MobiDB-lite"/>
    </source>
</evidence>
<evidence type="ECO:0000313" key="3">
    <source>
        <dbReference type="EMBL" id="WOX23961.1"/>
    </source>
</evidence>
<protein>
    <recommendedName>
        <fullName evidence="5">Lipoprotein</fullName>
    </recommendedName>
</protein>
<feature type="region of interest" description="Disordered" evidence="1">
    <location>
        <begin position="228"/>
        <end position="252"/>
    </location>
</feature>
<accession>A0ABZ0LXS3</accession>
<sequence>MPALGRRLPSPRRRAALTTALLVAAVAAGATACGPFEEEASGPFKGLTGPQIVNKSIGATKGAKSLTLDVATTSADGPLKAYMSIDRSGQCAGTLSVGVTGTAELIRSGGTAYMRFDEAFLREQGKGEPKEQQEAVLKMLKGKWVETDASDPEAKDSLELCDLNALLSEFEQGVNFADAGEETTVNGKKALRLTEGAGAESTTVYVATEGTPYLLKIVSKGGEEPGTITFSSYDKPVPARKPAAEDVVDLED</sequence>
<feature type="signal peptide" evidence="2">
    <location>
        <begin position="1"/>
        <end position="32"/>
    </location>
</feature>
<gene>
    <name evidence="3" type="ORF">R2D22_22245</name>
</gene>
<keyword evidence="2" id="KW-0732">Signal</keyword>
<evidence type="ECO:0008006" key="5">
    <source>
        <dbReference type="Google" id="ProtNLM"/>
    </source>
</evidence>
<evidence type="ECO:0000256" key="2">
    <source>
        <dbReference type="SAM" id="SignalP"/>
    </source>
</evidence>
<dbReference type="Proteomes" id="UP001301731">
    <property type="component" value="Chromosome"/>
</dbReference>
<evidence type="ECO:0000313" key="4">
    <source>
        <dbReference type="Proteomes" id="UP001301731"/>
    </source>
</evidence>
<dbReference type="EMBL" id="CP137573">
    <property type="protein sequence ID" value="WOX23961.1"/>
    <property type="molecule type" value="Genomic_DNA"/>
</dbReference>
<organism evidence="3 4">
    <name type="scientific">Streptomyces solicathayae</name>
    <dbReference type="NCBI Taxonomy" id="3081768"/>
    <lineage>
        <taxon>Bacteria</taxon>
        <taxon>Bacillati</taxon>
        <taxon>Actinomycetota</taxon>
        <taxon>Actinomycetes</taxon>
        <taxon>Kitasatosporales</taxon>
        <taxon>Streptomycetaceae</taxon>
        <taxon>Streptomyces</taxon>
    </lineage>
</organism>
<dbReference type="Gene3D" id="2.50.20.20">
    <property type="match status" value="1"/>
</dbReference>
<feature type="chain" id="PRO_5045466920" description="Lipoprotein" evidence="2">
    <location>
        <begin position="33"/>
        <end position="252"/>
    </location>
</feature>
<name>A0ABZ0LXS3_9ACTN</name>
<dbReference type="PROSITE" id="PS51257">
    <property type="entry name" value="PROKAR_LIPOPROTEIN"/>
    <property type="match status" value="1"/>
</dbReference>
<dbReference type="RefSeq" id="WP_318106387.1">
    <property type="nucleotide sequence ID" value="NZ_CP137573.1"/>
</dbReference>